<dbReference type="SUPFAM" id="SSF53254">
    <property type="entry name" value="Phosphoglycerate mutase-like"/>
    <property type="match status" value="1"/>
</dbReference>
<dbReference type="GO" id="GO:0101006">
    <property type="term" value="F:protein histidine phosphatase activity"/>
    <property type="evidence" value="ECO:0007669"/>
    <property type="project" value="InterPro"/>
</dbReference>
<evidence type="ECO:0000256" key="2">
    <source>
        <dbReference type="SAM" id="MobiDB-lite"/>
    </source>
</evidence>
<gene>
    <name evidence="3" type="primary">sixA</name>
    <name evidence="3" type="ORF">FJZ00_08790</name>
</gene>
<sequence>MHIYFVRHAEAVARDDATPDEVRFLTRDGRKQARRVGKTLRKLGVAWTRAYTSPLVRAVQTAEIVGARLKFRGEIAFLEALEPGKGSWKAFMAALKSQEQAGSFALVGHEPDLGIALGEALGTDPIAMPKGAVAALAVDDAGKVRPVGMLKGDSDAWKPLPEAVAKTAAGKAAADKAAADKAAADNAAAGKPAADKAAADAKPGAGKAAAGRGEKRPAGKAGGARPGSRRNGRSGN</sequence>
<dbReference type="InterPro" id="IPR029033">
    <property type="entry name" value="His_PPase_superfam"/>
</dbReference>
<organism evidence="3 4">
    <name type="scientific">Candidatus Tanganyikabacteria bacterium</name>
    <dbReference type="NCBI Taxonomy" id="2961651"/>
    <lineage>
        <taxon>Bacteria</taxon>
        <taxon>Bacillati</taxon>
        <taxon>Candidatus Sericytochromatia</taxon>
        <taxon>Candidatus Tanganyikabacteria</taxon>
    </lineage>
</organism>
<dbReference type="AlphaFoldDB" id="A0A938BJE0"/>
<dbReference type="InterPro" id="IPR004449">
    <property type="entry name" value="SixA"/>
</dbReference>
<keyword evidence="1" id="KW-0378">Hydrolase</keyword>
<reference evidence="3 4" key="1">
    <citation type="submission" date="2019-03" db="EMBL/GenBank/DDBJ databases">
        <title>Lake Tanganyika Metagenome-Assembled Genomes (MAGs).</title>
        <authorList>
            <person name="Tran P."/>
        </authorList>
    </citation>
    <scope>NUCLEOTIDE SEQUENCE [LARGE SCALE GENOMIC DNA]</scope>
    <source>
        <strain evidence="3">K_DeepCast_65m_m2_236</strain>
    </source>
</reference>
<proteinExistence type="predicted"/>
<feature type="compositionally biased region" description="Basic residues" evidence="2">
    <location>
        <begin position="227"/>
        <end position="236"/>
    </location>
</feature>
<dbReference type="InterPro" id="IPR051021">
    <property type="entry name" value="Mito_Ser/Thr_phosphatase"/>
</dbReference>
<dbReference type="Gene3D" id="3.40.50.1240">
    <property type="entry name" value="Phosphoglycerate mutase-like"/>
    <property type="match status" value="1"/>
</dbReference>
<feature type="compositionally biased region" description="Low complexity" evidence="2">
    <location>
        <begin position="200"/>
        <end position="211"/>
    </location>
</feature>
<dbReference type="Pfam" id="PF00300">
    <property type="entry name" value="His_Phos_1"/>
    <property type="match status" value="1"/>
</dbReference>
<dbReference type="EMBL" id="VGJX01000497">
    <property type="protein sequence ID" value="MBM3275237.1"/>
    <property type="molecule type" value="Genomic_DNA"/>
</dbReference>
<dbReference type="PANTHER" id="PTHR20935:SF0">
    <property type="entry name" value="SERINE_THREONINE-PROTEIN PHOSPHATASE PGAM5, MITOCHONDRIAL"/>
    <property type="match status" value="1"/>
</dbReference>
<feature type="region of interest" description="Disordered" evidence="2">
    <location>
        <begin position="175"/>
        <end position="236"/>
    </location>
</feature>
<dbReference type="CDD" id="cd07067">
    <property type="entry name" value="HP_PGM_like"/>
    <property type="match status" value="1"/>
</dbReference>
<dbReference type="InterPro" id="IPR013078">
    <property type="entry name" value="His_Pase_superF_clade-1"/>
</dbReference>
<evidence type="ECO:0000256" key="1">
    <source>
        <dbReference type="ARBA" id="ARBA00022801"/>
    </source>
</evidence>
<dbReference type="GO" id="GO:0005737">
    <property type="term" value="C:cytoplasm"/>
    <property type="evidence" value="ECO:0007669"/>
    <property type="project" value="InterPro"/>
</dbReference>
<accession>A0A938BJE0</accession>
<evidence type="ECO:0000313" key="4">
    <source>
        <dbReference type="Proteomes" id="UP000703893"/>
    </source>
</evidence>
<evidence type="ECO:0000313" key="3">
    <source>
        <dbReference type="EMBL" id="MBM3275237.1"/>
    </source>
</evidence>
<dbReference type="Proteomes" id="UP000703893">
    <property type="component" value="Unassembled WGS sequence"/>
</dbReference>
<protein>
    <submittedName>
        <fullName evidence="3">Phosphohistidine phosphatase SixA</fullName>
    </submittedName>
</protein>
<dbReference type="PANTHER" id="PTHR20935">
    <property type="entry name" value="PHOSPHOGLYCERATE MUTASE-RELATED"/>
    <property type="match status" value="1"/>
</dbReference>
<name>A0A938BJE0_9BACT</name>
<dbReference type="SMART" id="SM00855">
    <property type="entry name" value="PGAM"/>
    <property type="match status" value="1"/>
</dbReference>
<comment type="caution">
    <text evidence="3">The sequence shown here is derived from an EMBL/GenBank/DDBJ whole genome shotgun (WGS) entry which is preliminary data.</text>
</comment>
<dbReference type="NCBIfam" id="TIGR00249">
    <property type="entry name" value="sixA"/>
    <property type="match status" value="1"/>
</dbReference>